<organism evidence="4 5">
    <name type="scientific">Methanobrevibacter filiformis</name>
    <dbReference type="NCBI Taxonomy" id="55758"/>
    <lineage>
        <taxon>Archaea</taxon>
        <taxon>Methanobacteriati</taxon>
        <taxon>Methanobacteriota</taxon>
        <taxon>Methanomada group</taxon>
        <taxon>Methanobacteria</taxon>
        <taxon>Methanobacteriales</taxon>
        <taxon>Methanobacteriaceae</taxon>
        <taxon>Methanobrevibacter</taxon>
    </lineage>
</organism>
<dbReference type="PATRIC" id="fig|55758.3.peg.444"/>
<dbReference type="InterPro" id="IPR010115">
    <property type="entry name" value="FbiA/CofD"/>
</dbReference>
<comment type="caution">
    <text evidence="4">The sequence shown here is derived from an EMBL/GenBank/DDBJ whole genome shotgun (WGS) entry which is preliminary data.</text>
</comment>
<name>A0A166EUW3_9EURY</name>
<sequence length="298" mass="32998">MITILSGGTGTPKLIQGIKEIYDVSKLNIIVNTLENSYFSDIYVAADIDTVLYTLSDMINDETWYGIKNDTFITHEQLNKLGCNELLRIGDIDRATKIQKTLLMKNHSLYEAVSIQKESLNIKSKIIPMSNESSDVKLITDIGELEFHDFLITKQCNANVLDIKFNEVEPSPGLIEAIENCEKVIIGPSNPITSILPIISMKGVEKALKNSYVVAVSPIIGTSAVSGPAGQFMKALGYEVSSYGVASIYSSFLDKLIIDNSDENMKNQIEKLIKHVVLTKTTMNNLDNKKQIAKICLE</sequence>
<reference evidence="4 5" key="1">
    <citation type="submission" date="2016-04" db="EMBL/GenBank/DDBJ databases">
        <title>Genome sequence of Methanobrevibacter filiformis DSM 11501.</title>
        <authorList>
            <person name="Poehlein A."/>
            <person name="Seedorf H."/>
            <person name="Daniel R."/>
        </authorList>
    </citation>
    <scope>NUCLEOTIDE SEQUENCE [LARGE SCALE GENOMIC DNA]</scope>
    <source>
        <strain evidence="4 5">DSM 11501</strain>
    </source>
</reference>
<dbReference type="STRING" id="55758.MBFIL_03980"/>
<dbReference type="InterPro" id="IPR002882">
    <property type="entry name" value="CofD"/>
</dbReference>
<evidence type="ECO:0000256" key="1">
    <source>
        <dbReference type="ARBA" id="ARBA00022679"/>
    </source>
</evidence>
<dbReference type="NCBIfam" id="TIGR01819">
    <property type="entry name" value="F420_cofD"/>
    <property type="match status" value="1"/>
</dbReference>
<protein>
    <recommendedName>
        <fullName evidence="3">2-phospho-L-lactate transferase</fullName>
        <ecNumber evidence="3">2.7.8.28</ecNumber>
    </recommendedName>
    <alternativeName>
        <fullName evidence="3">EPPG:FO PEP transferase</fullName>
    </alternativeName>
</protein>
<comment type="catalytic activity">
    <reaction evidence="3">
        <text>(2S)-lactyl-2-diphospho-5'-guanosine + 7,8-didemethyl-8-hydroxy-5-deazariboflavin = oxidized coenzyme F420-0 + GMP + H(+)</text>
        <dbReference type="Rhea" id="RHEA:63444"/>
        <dbReference type="ChEBI" id="CHEBI:15378"/>
        <dbReference type="ChEBI" id="CHEBI:58115"/>
        <dbReference type="ChEBI" id="CHEBI:59435"/>
        <dbReference type="ChEBI" id="CHEBI:59904"/>
        <dbReference type="ChEBI" id="CHEBI:59907"/>
        <dbReference type="EC" id="2.7.8.28"/>
    </reaction>
</comment>
<comment type="function">
    <text evidence="3">Catalyzes the transfer of the 2-phospholactate moiety from (2S)-lactyl-2-diphospho-5'-guanosine to 7,8-didemethyl-8-hydroxy-5-deazariboflavin (FO) with the formation of oxidized coenzyme F420-0 and GMP.</text>
</comment>
<dbReference type="GO" id="GO:0000287">
    <property type="term" value="F:magnesium ion binding"/>
    <property type="evidence" value="ECO:0007669"/>
    <property type="project" value="InterPro"/>
</dbReference>
<dbReference type="HAMAP" id="MF_01257">
    <property type="entry name" value="CofD"/>
    <property type="match status" value="1"/>
</dbReference>
<accession>A0A166EUW3</accession>
<dbReference type="OrthoDB" id="59563at2157"/>
<dbReference type="Gene3D" id="3.40.50.10680">
    <property type="entry name" value="CofD-like domains"/>
    <property type="match status" value="1"/>
</dbReference>
<evidence type="ECO:0000313" key="4">
    <source>
        <dbReference type="EMBL" id="KZX17038.1"/>
    </source>
</evidence>
<dbReference type="Pfam" id="PF01933">
    <property type="entry name" value="CofD"/>
    <property type="match status" value="1"/>
</dbReference>
<dbReference type="GO" id="GO:0052645">
    <property type="term" value="P:F420-0 metabolic process"/>
    <property type="evidence" value="ECO:0007669"/>
    <property type="project" value="UniProtKB-UniRule"/>
</dbReference>
<feature type="binding site" evidence="3">
    <location>
        <position position="88"/>
    </location>
    <ligand>
        <name>7,8-didemethyl-8-hydroxy-5-deazariboflavin</name>
        <dbReference type="ChEBI" id="CHEBI:59904"/>
    </ligand>
</feature>
<feature type="binding site" evidence="3">
    <location>
        <position position="49"/>
    </location>
    <ligand>
        <name>7,8-didemethyl-8-hydroxy-5-deazariboflavin</name>
        <dbReference type="ChEBI" id="CHEBI:59904"/>
    </ligand>
</feature>
<comment type="subunit">
    <text evidence="3">Homodimer.</text>
</comment>
<comment type="pathway">
    <text evidence="3">Cofactor biosynthesis; coenzyme F420 biosynthesis.</text>
</comment>
<dbReference type="AlphaFoldDB" id="A0A166EUW3"/>
<dbReference type="InterPro" id="IPR038136">
    <property type="entry name" value="CofD-like_dom_sf"/>
</dbReference>
<dbReference type="Proteomes" id="UP000077066">
    <property type="component" value="Unassembled WGS sequence"/>
</dbReference>
<dbReference type="PANTHER" id="PTHR43007:SF1">
    <property type="entry name" value="2-PHOSPHO-L-LACTATE TRANSFERASE"/>
    <property type="match status" value="1"/>
</dbReference>
<dbReference type="GO" id="GO:0043743">
    <property type="term" value="F:LPPG:FO 2-phospho-L-lactate transferase activity"/>
    <property type="evidence" value="ECO:0007669"/>
    <property type="project" value="UniProtKB-EC"/>
</dbReference>
<keyword evidence="2 3" id="KW-0460">Magnesium</keyword>
<dbReference type="Gene3D" id="1.10.8.240">
    <property type="entry name" value="CofD-like domain"/>
    <property type="match status" value="1"/>
</dbReference>
<evidence type="ECO:0000256" key="3">
    <source>
        <dbReference type="HAMAP-Rule" id="MF_01257"/>
    </source>
</evidence>
<dbReference type="PANTHER" id="PTHR43007">
    <property type="entry name" value="2-PHOSPHO-L-LACTATE TRANSFERASE"/>
    <property type="match status" value="1"/>
</dbReference>
<dbReference type="UniPathway" id="UPA00071"/>
<dbReference type="CDD" id="cd07186">
    <property type="entry name" value="CofD_like"/>
    <property type="match status" value="1"/>
</dbReference>
<evidence type="ECO:0000256" key="2">
    <source>
        <dbReference type="ARBA" id="ARBA00022842"/>
    </source>
</evidence>
<keyword evidence="5" id="KW-1185">Reference proteome</keyword>
<comment type="similarity">
    <text evidence="3">Belongs to the CofD family.</text>
</comment>
<keyword evidence="1 3" id="KW-0808">Transferase</keyword>
<evidence type="ECO:0000313" key="5">
    <source>
        <dbReference type="Proteomes" id="UP000077066"/>
    </source>
</evidence>
<comment type="cofactor">
    <cofactor evidence="3">
        <name>Mg(2+)</name>
        <dbReference type="ChEBI" id="CHEBI:18420"/>
    </cofactor>
</comment>
<dbReference type="EMBL" id="LWMT01000051">
    <property type="protein sequence ID" value="KZX17038.1"/>
    <property type="molecule type" value="Genomic_DNA"/>
</dbReference>
<gene>
    <name evidence="3 4" type="primary">cofD</name>
    <name evidence="4" type="ORF">MBFIL_03980</name>
</gene>
<proteinExistence type="inferred from homology"/>
<dbReference type="SUPFAM" id="SSF142338">
    <property type="entry name" value="CofD-like"/>
    <property type="match status" value="1"/>
</dbReference>
<dbReference type="EC" id="2.7.8.28" evidence="3"/>
<dbReference type="RefSeq" id="WP_066971000.1">
    <property type="nucleotide sequence ID" value="NZ_LWMT01000051.1"/>
</dbReference>